<sequence>MPFLSVDDMELYYEIKGEGEPILFIHCPVFPSDVMRPQSQNLSKSYQVINFDLRGHGKSSASNEKWDFTTIVEDIKSLLDDINVGPVWVYAYSAGCSIAFELAISAPNYVKGLIQVGAVDEVDSPILTAVTKGGAAISKRGITKTIGFFGSFSNTRKINVLFPLMKSALKANPIDAESFYRAYLAYKCTERLNEIKKPTLLVYGEYDKLLGRYGYNIATEIRDSQIEIIDGARHQIPSNKSQELNTIMHNFLSKNVL</sequence>
<reference evidence="3" key="1">
    <citation type="journal article" date="2019" name="Int. J. Syst. Evol. Microbiol.">
        <title>The Global Catalogue of Microorganisms (GCM) 10K type strain sequencing project: providing services to taxonomists for standard genome sequencing and annotation.</title>
        <authorList>
            <consortium name="The Broad Institute Genomics Platform"/>
            <consortium name="The Broad Institute Genome Sequencing Center for Infectious Disease"/>
            <person name="Wu L."/>
            <person name="Ma J."/>
        </authorList>
    </citation>
    <scope>NUCLEOTIDE SEQUENCE [LARGE SCALE GENOMIC DNA]</scope>
    <source>
        <strain evidence="3">JCM 14193</strain>
    </source>
</reference>
<dbReference type="InterPro" id="IPR000073">
    <property type="entry name" value="AB_hydrolase_1"/>
</dbReference>
<evidence type="ECO:0000313" key="2">
    <source>
        <dbReference type="EMBL" id="GAA0470710.1"/>
    </source>
</evidence>
<dbReference type="InterPro" id="IPR050266">
    <property type="entry name" value="AB_hydrolase_sf"/>
</dbReference>
<dbReference type="Gene3D" id="3.40.50.1820">
    <property type="entry name" value="alpha/beta hydrolase"/>
    <property type="match status" value="1"/>
</dbReference>
<gene>
    <name evidence="2" type="ORF">GCM10008935_28270</name>
</gene>
<dbReference type="RefSeq" id="WP_343784669.1">
    <property type="nucleotide sequence ID" value="NZ_BAAACZ010000029.1"/>
</dbReference>
<evidence type="ECO:0000313" key="3">
    <source>
        <dbReference type="Proteomes" id="UP001500740"/>
    </source>
</evidence>
<dbReference type="SUPFAM" id="SSF53474">
    <property type="entry name" value="alpha/beta-Hydrolases"/>
    <property type="match status" value="1"/>
</dbReference>
<dbReference type="EMBL" id="BAAACZ010000029">
    <property type="protein sequence ID" value="GAA0470710.1"/>
    <property type="molecule type" value="Genomic_DNA"/>
</dbReference>
<keyword evidence="2" id="KW-0378">Hydrolase</keyword>
<dbReference type="PANTHER" id="PTHR43798">
    <property type="entry name" value="MONOACYLGLYCEROL LIPASE"/>
    <property type="match status" value="1"/>
</dbReference>
<dbReference type="GO" id="GO:0016787">
    <property type="term" value="F:hydrolase activity"/>
    <property type="evidence" value="ECO:0007669"/>
    <property type="project" value="UniProtKB-KW"/>
</dbReference>
<protein>
    <submittedName>
        <fullName evidence="2">Alpha/beta hydrolase</fullName>
    </submittedName>
</protein>
<dbReference type="Proteomes" id="UP001500740">
    <property type="component" value="Unassembled WGS sequence"/>
</dbReference>
<evidence type="ECO:0000259" key="1">
    <source>
        <dbReference type="Pfam" id="PF00561"/>
    </source>
</evidence>
<name>A0ABP3K3I1_9BACI</name>
<dbReference type="InterPro" id="IPR029058">
    <property type="entry name" value="AB_hydrolase_fold"/>
</dbReference>
<organism evidence="2 3">
    <name type="scientific">Alkalibacillus silvisoli</name>
    <dbReference type="NCBI Taxonomy" id="392823"/>
    <lineage>
        <taxon>Bacteria</taxon>
        <taxon>Bacillati</taxon>
        <taxon>Bacillota</taxon>
        <taxon>Bacilli</taxon>
        <taxon>Bacillales</taxon>
        <taxon>Bacillaceae</taxon>
        <taxon>Alkalibacillus</taxon>
    </lineage>
</organism>
<keyword evidence="3" id="KW-1185">Reference proteome</keyword>
<proteinExistence type="predicted"/>
<dbReference type="Pfam" id="PF00561">
    <property type="entry name" value="Abhydrolase_1"/>
    <property type="match status" value="1"/>
</dbReference>
<accession>A0ABP3K3I1</accession>
<comment type="caution">
    <text evidence="2">The sequence shown here is derived from an EMBL/GenBank/DDBJ whole genome shotgun (WGS) entry which is preliminary data.</text>
</comment>
<feature type="domain" description="AB hydrolase-1" evidence="1">
    <location>
        <begin position="21"/>
        <end position="234"/>
    </location>
</feature>